<keyword evidence="1" id="KW-0479">Metal-binding</keyword>
<dbReference type="SMART" id="SM00384">
    <property type="entry name" value="AT_hook"/>
    <property type="match status" value="3"/>
</dbReference>
<evidence type="ECO:0000256" key="5">
    <source>
        <dbReference type="SAM" id="MobiDB-lite"/>
    </source>
</evidence>
<evidence type="ECO:0000256" key="3">
    <source>
        <dbReference type="ARBA" id="ARBA00022833"/>
    </source>
</evidence>
<evidence type="ECO:0000313" key="7">
    <source>
        <dbReference type="EMBL" id="CAE5962787.1"/>
    </source>
</evidence>
<dbReference type="Proteomes" id="UP000682877">
    <property type="component" value="Chromosome 2"/>
</dbReference>
<dbReference type="InterPro" id="IPR017956">
    <property type="entry name" value="AT_hook_DNA-bd_motif"/>
</dbReference>
<evidence type="ECO:0000313" key="8">
    <source>
        <dbReference type="Proteomes" id="UP000682877"/>
    </source>
</evidence>
<evidence type="ECO:0000256" key="4">
    <source>
        <dbReference type="PROSITE-ProRule" id="PRU00325"/>
    </source>
</evidence>
<feature type="compositionally biased region" description="Acidic residues" evidence="5">
    <location>
        <begin position="194"/>
        <end position="203"/>
    </location>
</feature>
<dbReference type="SMART" id="SM00575">
    <property type="entry name" value="ZnF_PMZ"/>
    <property type="match status" value="1"/>
</dbReference>
<dbReference type="Pfam" id="PF04434">
    <property type="entry name" value="SWIM"/>
    <property type="match status" value="1"/>
</dbReference>
<feature type="compositionally biased region" description="Basic and acidic residues" evidence="5">
    <location>
        <begin position="832"/>
        <end position="842"/>
    </location>
</feature>
<name>A0A8S1ZM97_ARAAE</name>
<evidence type="ECO:0000259" key="6">
    <source>
        <dbReference type="PROSITE" id="PS50966"/>
    </source>
</evidence>
<evidence type="ECO:0000256" key="2">
    <source>
        <dbReference type="ARBA" id="ARBA00022771"/>
    </source>
</evidence>
<proteinExistence type="predicted"/>
<dbReference type="Pfam" id="PF10551">
    <property type="entry name" value="MULE"/>
    <property type="match status" value="1"/>
</dbReference>
<dbReference type="InterPro" id="IPR007527">
    <property type="entry name" value="Znf_SWIM"/>
</dbReference>
<dbReference type="PRINTS" id="PR00929">
    <property type="entry name" value="ATHOOK"/>
</dbReference>
<organism evidence="7 8">
    <name type="scientific">Arabidopsis arenosa</name>
    <name type="common">Sand rock-cress</name>
    <name type="synonym">Cardaminopsis arenosa</name>
    <dbReference type="NCBI Taxonomy" id="38785"/>
    <lineage>
        <taxon>Eukaryota</taxon>
        <taxon>Viridiplantae</taxon>
        <taxon>Streptophyta</taxon>
        <taxon>Embryophyta</taxon>
        <taxon>Tracheophyta</taxon>
        <taxon>Spermatophyta</taxon>
        <taxon>Magnoliopsida</taxon>
        <taxon>eudicotyledons</taxon>
        <taxon>Gunneridae</taxon>
        <taxon>Pentapetalae</taxon>
        <taxon>rosids</taxon>
        <taxon>malvids</taxon>
        <taxon>Brassicales</taxon>
        <taxon>Brassicaceae</taxon>
        <taxon>Camelineae</taxon>
        <taxon>Arabidopsis</taxon>
    </lineage>
</organism>
<feature type="region of interest" description="Disordered" evidence="5">
    <location>
        <begin position="180"/>
        <end position="203"/>
    </location>
</feature>
<feature type="compositionally biased region" description="Low complexity" evidence="5">
    <location>
        <begin position="759"/>
        <end position="802"/>
    </location>
</feature>
<feature type="region of interest" description="Disordered" evidence="5">
    <location>
        <begin position="139"/>
        <end position="158"/>
    </location>
</feature>
<dbReference type="PANTHER" id="PTHR31973">
    <property type="entry name" value="POLYPROTEIN, PUTATIVE-RELATED"/>
    <property type="match status" value="1"/>
</dbReference>
<protein>
    <recommendedName>
        <fullName evidence="6">SWIM-type domain-containing protein</fullName>
    </recommendedName>
</protein>
<keyword evidence="3" id="KW-0862">Zinc</keyword>
<dbReference type="AlphaFoldDB" id="A0A8S1ZM97"/>
<sequence>MSDFECLKLNIHYRGDVSIKEQSFDYIGGFEDKDMLMDPDLMTWSIFEDFCKEKGVSGEVEAIWYKLPHEDISSARVIKTDKDGGIRELCREAVVGGEVDIYIDSDVCEPTYHLDVEAEEEVAGDDGADSEECVDKAAQETNAEPQGVPDEGEDPVEERVHDDPRFEAFFAEVHNGTEAAAEAGGEETHRDQEETVGEQLEDEEEFERQCFDADRPDPAMDTDEEWDAYDQAERRSSRKNFSKDKPPYLWIAQKFNSGEEFKDQLLRYVLKTNYDVKLCRWGAMKLAAICSHENCNWKIYCSAHKRPAKWVVMTYVDEHHHSISGKARMLKQGVIARMFRDEARRRPGLRWSDIKDEIMMRYTLSVSKWICQKARRMAFDLVIETQRQQFAKLWDYEAELQRSNKDTKTEIVTIPQASDGSFLKWELKGEILAAVGRDADNRIYPIAWAVVRVEDNDSWACFVEKLKKDLDLGIGKGFTVISDKQKGLLNAVADLLPEAEHRHCARHIYANWKKVYGDYCHESYFWAIAYSSTEGVYTYNMAALKSYDPLTHEDLLKTEPSTWTIKDARKKPVLNMLEDVRRLAMKRISKRRDKTAKCKSKFPPHIIGILEANRKSAKFCSVLKSSENIYEVMEGSGSFSVNLRDKTCACNQWNLTGIPCPHAIYVITEHNRDPEKKKRGRPKKFARILEPGESATNPTKATREGGTVSCSNCKQSRHNKGTCKNASVQAAPPRKRGRPRKCLDNDDPWSINNAPKRWQQAQSQSTPSGSQSQSTQVPQHSSAPAANPSGRGRARGRPPGTKNGEGKGRGKGAGKDEALKPPVFFMSPWTDKVFDVWQPDKK</sequence>
<dbReference type="PROSITE" id="PS50966">
    <property type="entry name" value="ZF_SWIM"/>
    <property type="match status" value="1"/>
</dbReference>
<evidence type="ECO:0000256" key="1">
    <source>
        <dbReference type="ARBA" id="ARBA00022723"/>
    </source>
</evidence>
<dbReference type="GO" id="GO:0003677">
    <property type="term" value="F:DNA binding"/>
    <property type="evidence" value="ECO:0007669"/>
    <property type="project" value="InterPro"/>
</dbReference>
<keyword evidence="8" id="KW-1185">Reference proteome</keyword>
<feature type="compositionally biased region" description="Basic and acidic residues" evidence="5">
    <location>
        <begin position="804"/>
        <end position="819"/>
    </location>
</feature>
<dbReference type="Pfam" id="PF26130">
    <property type="entry name" value="PB1-like"/>
    <property type="match status" value="1"/>
</dbReference>
<dbReference type="InterPro" id="IPR018289">
    <property type="entry name" value="MULE_transposase_dom"/>
</dbReference>
<dbReference type="InterPro" id="IPR006564">
    <property type="entry name" value="Znf_PMZ"/>
</dbReference>
<reference evidence="7" key="1">
    <citation type="submission" date="2021-01" db="EMBL/GenBank/DDBJ databases">
        <authorList>
            <person name="Bezrukov I."/>
        </authorList>
    </citation>
    <scope>NUCLEOTIDE SEQUENCE</scope>
</reference>
<dbReference type="GO" id="GO:0008270">
    <property type="term" value="F:zinc ion binding"/>
    <property type="evidence" value="ECO:0007669"/>
    <property type="project" value="UniProtKB-KW"/>
</dbReference>
<feature type="region of interest" description="Disordered" evidence="5">
    <location>
        <begin position="689"/>
        <end position="842"/>
    </location>
</feature>
<feature type="domain" description="SWIM-type" evidence="6">
    <location>
        <begin position="639"/>
        <end position="671"/>
    </location>
</feature>
<accession>A0A8S1ZM97</accession>
<keyword evidence="2 4" id="KW-0863">Zinc-finger</keyword>
<dbReference type="InterPro" id="IPR058594">
    <property type="entry name" value="PB1-like_dom_pln"/>
</dbReference>
<dbReference type="EMBL" id="LR999452">
    <property type="protein sequence ID" value="CAE5962787.1"/>
    <property type="molecule type" value="Genomic_DNA"/>
</dbReference>
<gene>
    <name evidence="7" type="ORF">AARE701A_LOCUS4431</name>
</gene>
<dbReference type="PANTHER" id="PTHR31973:SF187">
    <property type="entry name" value="MUTATOR TRANSPOSASE MUDRA PROTEIN"/>
    <property type="match status" value="1"/>
</dbReference>